<dbReference type="Gene3D" id="1.25.40.390">
    <property type="match status" value="1"/>
</dbReference>
<dbReference type="Pfam" id="PF14322">
    <property type="entry name" value="SusD-like_3"/>
    <property type="match status" value="1"/>
</dbReference>
<comment type="caution">
    <text evidence="9">The sequence shown here is derived from an EMBL/GenBank/DDBJ whole genome shotgun (WGS) entry which is preliminary data.</text>
</comment>
<gene>
    <name evidence="9" type="ORF">ACFSUS_03430</name>
</gene>
<keyword evidence="4" id="KW-0472">Membrane</keyword>
<evidence type="ECO:0000256" key="6">
    <source>
        <dbReference type="SAM" id="SignalP"/>
    </source>
</evidence>
<feature type="chain" id="PRO_5046597977" evidence="6">
    <location>
        <begin position="22"/>
        <end position="471"/>
    </location>
</feature>
<dbReference type="InterPro" id="IPR012944">
    <property type="entry name" value="SusD_RagB_dom"/>
</dbReference>
<feature type="signal peptide" evidence="6">
    <location>
        <begin position="1"/>
        <end position="21"/>
    </location>
</feature>
<dbReference type="RefSeq" id="WP_381519079.1">
    <property type="nucleotide sequence ID" value="NZ_JBHULN010000001.1"/>
</dbReference>
<dbReference type="Pfam" id="PF07980">
    <property type="entry name" value="SusD_RagB"/>
    <property type="match status" value="1"/>
</dbReference>
<evidence type="ECO:0000256" key="1">
    <source>
        <dbReference type="ARBA" id="ARBA00004442"/>
    </source>
</evidence>
<dbReference type="EMBL" id="JBHULN010000001">
    <property type="protein sequence ID" value="MFD2569668.1"/>
    <property type="molecule type" value="Genomic_DNA"/>
</dbReference>
<comment type="subcellular location">
    <subcellularLocation>
        <location evidence="1">Cell outer membrane</location>
    </subcellularLocation>
</comment>
<dbReference type="CDD" id="cd08977">
    <property type="entry name" value="SusD"/>
    <property type="match status" value="1"/>
</dbReference>
<reference evidence="10" key="1">
    <citation type="journal article" date="2019" name="Int. J. Syst. Evol. Microbiol.">
        <title>The Global Catalogue of Microorganisms (GCM) 10K type strain sequencing project: providing services to taxonomists for standard genome sequencing and annotation.</title>
        <authorList>
            <consortium name="The Broad Institute Genomics Platform"/>
            <consortium name="The Broad Institute Genome Sequencing Center for Infectious Disease"/>
            <person name="Wu L."/>
            <person name="Ma J."/>
        </authorList>
    </citation>
    <scope>NUCLEOTIDE SEQUENCE [LARGE SCALE GENOMIC DNA]</scope>
    <source>
        <strain evidence="10">KCTC 42805</strain>
    </source>
</reference>
<keyword evidence="5" id="KW-0998">Cell outer membrane</keyword>
<keyword evidence="3 6" id="KW-0732">Signal</keyword>
<dbReference type="InterPro" id="IPR033985">
    <property type="entry name" value="SusD-like_N"/>
</dbReference>
<keyword evidence="10" id="KW-1185">Reference proteome</keyword>
<name>A0ABW5M0L1_9BACT</name>
<evidence type="ECO:0000313" key="9">
    <source>
        <dbReference type="EMBL" id="MFD2569668.1"/>
    </source>
</evidence>
<protein>
    <submittedName>
        <fullName evidence="9">RagB/SusD family nutrient uptake outer membrane protein</fullName>
    </submittedName>
</protein>
<dbReference type="Proteomes" id="UP001597469">
    <property type="component" value="Unassembled WGS sequence"/>
</dbReference>
<evidence type="ECO:0000313" key="10">
    <source>
        <dbReference type="Proteomes" id="UP001597469"/>
    </source>
</evidence>
<dbReference type="PROSITE" id="PS51257">
    <property type="entry name" value="PROKAR_LIPOPROTEIN"/>
    <property type="match status" value="1"/>
</dbReference>
<evidence type="ECO:0000256" key="3">
    <source>
        <dbReference type="ARBA" id="ARBA00022729"/>
    </source>
</evidence>
<evidence type="ECO:0000256" key="4">
    <source>
        <dbReference type="ARBA" id="ARBA00023136"/>
    </source>
</evidence>
<dbReference type="InterPro" id="IPR011990">
    <property type="entry name" value="TPR-like_helical_dom_sf"/>
</dbReference>
<comment type="similarity">
    <text evidence="2">Belongs to the SusD family.</text>
</comment>
<evidence type="ECO:0000256" key="2">
    <source>
        <dbReference type="ARBA" id="ARBA00006275"/>
    </source>
</evidence>
<feature type="domain" description="RagB/SusD" evidence="7">
    <location>
        <begin position="341"/>
        <end position="444"/>
    </location>
</feature>
<evidence type="ECO:0000256" key="5">
    <source>
        <dbReference type="ARBA" id="ARBA00023237"/>
    </source>
</evidence>
<dbReference type="SUPFAM" id="SSF48452">
    <property type="entry name" value="TPR-like"/>
    <property type="match status" value="1"/>
</dbReference>
<evidence type="ECO:0000259" key="7">
    <source>
        <dbReference type="Pfam" id="PF07980"/>
    </source>
</evidence>
<proteinExistence type="inferred from homology"/>
<accession>A0ABW5M0L1</accession>
<evidence type="ECO:0000259" key="8">
    <source>
        <dbReference type="Pfam" id="PF14322"/>
    </source>
</evidence>
<organism evidence="9 10">
    <name type="scientific">Spirosoma soli</name>
    <dbReference type="NCBI Taxonomy" id="1770529"/>
    <lineage>
        <taxon>Bacteria</taxon>
        <taxon>Pseudomonadati</taxon>
        <taxon>Bacteroidota</taxon>
        <taxon>Cytophagia</taxon>
        <taxon>Cytophagales</taxon>
        <taxon>Cytophagaceae</taxon>
        <taxon>Spirosoma</taxon>
    </lineage>
</organism>
<feature type="domain" description="SusD-like N-terminal" evidence="8">
    <location>
        <begin position="87"/>
        <end position="214"/>
    </location>
</feature>
<sequence length="471" mass="52387">MKTIQIHLLALLALSLMTVSGCENVTEQVNPSGITATNFYKTAADADVAINACYDAFQNPDRYVFWGDGRTDLFAVTDRSGLSEQQLVNGDLNATNGFVSWDIMYNAIKRTNSVLKNVPNIADAGLDNRRERILGEAYFLRAMAYFYLVRTFDNVPLILEPYESLKQDFLPKQATPEQVYAQVEADLKEAEKRLTDRPFTSAVELKGKASLGAVRSALTDLYLWQKKYQQAADAAQQVISSPAGYALVSGVNFGTIFFNKNTAESIWEVQLNNTYLEGNNNFLVNQFLPLGGTGYAGGNWTLKYSAKLLNAYVPADVRGPVTVRNTGTPGAPYRDPNTEYINKYQGTLANQNALRFFDANQVIYRLADVILMRAEALNELGKTADAILLLNQIRTRAGLPATTAVSQADVRLAIENERFLELAFEGKRYFDLKRTGRYAAVTGKTNPNWLRWPITANELTLNPNLVQNPGY</sequence>